<proteinExistence type="predicted"/>
<sequence length="79" mass="8660">MVLHRCHLAGTEKRSHETNDPCVRHSDVVGSVGRNPTVRSPVCVKAPDQSDVGGASMIHSFTGFTNLQFLYAFVFLSSR</sequence>
<accession>A0A0N4V2J8</accession>
<keyword evidence="2" id="KW-1185">Reference proteome</keyword>
<dbReference type="WBParaSite" id="EVEC_0000422301-mRNA-1">
    <property type="protein sequence ID" value="EVEC_0000422301-mRNA-1"/>
    <property type="gene ID" value="EVEC_0000422301"/>
</dbReference>
<reference evidence="3" key="1">
    <citation type="submission" date="2017-02" db="UniProtKB">
        <authorList>
            <consortium name="WormBaseParasite"/>
        </authorList>
    </citation>
    <scope>IDENTIFICATION</scope>
</reference>
<organism evidence="3">
    <name type="scientific">Enterobius vermicularis</name>
    <name type="common">Human pinworm</name>
    <dbReference type="NCBI Taxonomy" id="51028"/>
    <lineage>
        <taxon>Eukaryota</taxon>
        <taxon>Metazoa</taxon>
        <taxon>Ecdysozoa</taxon>
        <taxon>Nematoda</taxon>
        <taxon>Chromadorea</taxon>
        <taxon>Rhabditida</taxon>
        <taxon>Spirurina</taxon>
        <taxon>Oxyuridomorpha</taxon>
        <taxon>Oxyuroidea</taxon>
        <taxon>Oxyuridae</taxon>
        <taxon>Enterobius</taxon>
    </lineage>
</organism>
<evidence type="ECO:0000313" key="2">
    <source>
        <dbReference type="Proteomes" id="UP000274131"/>
    </source>
</evidence>
<dbReference type="EMBL" id="UXUI01007719">
    <property type="protein sequence ID" value="VDD89012.1"/>
    <property type="molecule type" value="Genomic_DNA"/>
</dbReference>
<reference evidence="1 2" key="2">
    <citation type="submission" date="2018-10" db="EMBL/GenBank/DDBJ databases">
        <authorList>
            <consortium name="Pathogen Informatics"/>
        </authorList>
    </citation>
    <scope>NUCLEOTIDE SEQUENCE [LARGE SCALE GENOMIC DNA]</scope>
</reference>
<evidence type="ECO:0000313" key="3">
    <source>
        <dbReference type="WBParaSite" id="EVEC_0000422301-mRNA-1"/>
    </source>
</evidence>
<evidence type="ECO:0000313" key="1">
    <source>
        <dbReference type="EMBL" id="VDD89012.1"/>
    </source>
</evidence>
<protein>
    <submittedName>
        <fullName evidence="1 3">Uncharacterized protein</fullName>
    </submittedName>
</protein>
<gene>
    <name evidence="1" type="ORF">EVEC_LOCUS3931</name>
</gene>
<name>A0A0N4V2J8_ENTVE</name>
<dbReference type="Proteomes" id="UP000274131">
    <property type="component" value="Unassembled WGS sequence"/>
</dbReference>
<dbReference type="AlphaFoldDB" id="A0A0N4V2J8"/>